<keyword evidence="1" id="KW-0812">Transmembrane</keyword>
<keyword evidence="1" id="KW-0472">Membrane</keyword>
<protein>
    <submittedName>
        <fullName evidence="2">Uncharacterized protein</fullName>
    </submittedName>
</protein>
<keyword evidence="1" id="KW-1133">Transmembrane helix</keyword>
<dbReference type="PATRIC" id="fig|662479.7.peg.1622"/>
<name>M0IE42_9EURY</name>
<comment type="caution">
    <text evidence="2">The sequence shown here is derived from an EMBL/GenBank/DDBJ whole genome shotgun (WGS) entry which is preliminary data.</text>
</comment>
<proteinExistence type="predicted"/>
<evidence type="ECO:0000313" key="3">
    <source>
        <dbReference type="Proteomes" id="UP000011550"/>
    </source>
</evidence>
<dbReference type="OrthoDB" id="288335at2157"/>
<evidence type="ECO:0000256" key="1">
    <source>
        <dbReference type="SAM" id="Phobius"/>
    </source>
</evidence>
<feature type="transmembrane region" description="Helical" evidence="1">
    <location>
        <begin position="59"/>
        <end position="82"/>
    </location>
</feature>
<dbReference type="STRING" id="662479.C440_08017"/>
<dbReference type="Proteomes" id="UP000011550">
    <property type="component" value="Unassembled WGS sequence"/>
</dbReference>
<dbReference type="AlphaFoldDB" id="M0IE42"/>
<evidence type="ECO:0000313" key="2">
    <source>
        <dbReference type="EMBL" id="ELZ95006.1"/>
    </source>
</evidence>
<reference evidence="2 3" key="1">
    <citation type="journal article" date="2014" name="PLoS Genet.">
        <title>Phylogenetically driven sequencing of extremely halophilic archaea reveals strategies for static and dynamic osmo-response.</title>
        <authorList>
            <person name="Becker E.A."/>
            <person name="Seitzer P.M."/>
            <person name="Tritt A."/>
            <person name="Larsen D."/>
            <person name="Krusor M."/>
            <person name="Yao A.I."/>
            <person name="Wu D."/>
            <person name="Madern D."/>
            <person name="Eisen J.A."/>
            <person name="Darling A.E."/>
            <person name="Facciotti M.T."/>
        </authorList>
    </citation>
    <scope>NUCLEOTIDE SEQUENCE [LARGE SCALE GENOMIC DNA]</scope>
    <source>
        <strain evidence="2 3">ATCC BAA-1512</strain>
    </source>
</reference>
<keyword evidence="3" id="KW-1185">Reference proteome</keyword>
<dbReference type="RefSeq" id="WP_008319831.1">
    <property type="nucleotide sequence ID" value="NZ_AOLN01000011.1"/>
</dbReference>
<organism evidence="2 3">
    <name type="scientific">Haloferax mucosum ATCC BAA-1512</name>
    <dbReference type="NCBI Taxonomy" id="662479"/>
    <lineage>
        <taxon>Archaea</taxon>
        <taxon>Methanobacteriati</taxon>
        <taxon>Methanobacteriota</taxon>
        <taxon>Stenosarchaea group</taxon>
        <taxon>Halobacteria</taxon>
        <taxon>Halobacteriales</taxon>
        <taxon>Haloferacaceae</taxon>
        <taxon>Haloferax</taxon>
    </lineage>
</organism>
<dbReference type="EMBL" id="AOLN01000011">
    <property type="protein sequence ID" value="ELZ95006.1"/>
    <property type="molecule type" value="Genomic_DNA"/>
</dbReference>
<sequence length="84" mass="8916">MPTLSTYLQLAITFLVSIPVKDVLGAIVGPFLDVGCSADTPVVVEGAQNCLYMQQAMTWFLGFVLVGMFVTGVSRGVIYGGIRA</sequence>
<accession>M0IE42</accession>
<gene>
    <name evidence="2" type="ORF">C440_08017</name>
</gene>